<evidence type="ECO:0000313" key="3">
    <source>
        <dbReference type="Proteomes" id="UP001206067"/>
    </source>
</evidence>
<dbReference type="EMBL" id="JANKHH010000004">
    <property type="protein sequence ID" value="MCR2833931.1"/>
    <property type="molecule type" value="Genomic_DNA"/>
</dbReference>
<dbReference type="PANTHER" id="PTHR23020:SF41">
    <property type="entry name" value="AMINOGLYCOSIDE PHOSPHOTRANSFERASE DOMAIN-CONTAINING PROTEIN"/>
    <property type="match status" value="1"/>
</dbReference>
<dbReference type="PANTHER" id="PTHR23020">
    <property type="entry name" value="UNCHARACTERIZED NUCLEAR HORMONE RECEPTOR-RELATED"/>
    <property type="match status" value="1"/>
</dbReference>
<comment type="caution">
    <text evidence="2">The sequence shown here is derived from an EMBL/GenBank/DDBJ whole genome shotgun (WGS) entry which is preliminary data.</text>
</comment>
<gene>
    <name evidence="2" type="ORF">NSO95_08225</name>
</gene>
<dbReference type="Gene3D" id="3.90.1200.10">
    <property type="match status" value="1"/>
</dbReference>
<dbReference type="Pfam" id="PF02958">
    <property type="entry name" value="EcKL"/>
    <property type="match status" value="1"/>
</dbReference>
<proteinExistence type="predicted"/>
<dbReference type="RefSeq" id="WP_257595709.1">
    <property type="nucleotide sequence ID" value="NZ_JANKHH010000004.1"/>
</dbReference>
<keyword evidence="3" id="KW-1185">Reference proteome</keyword>
<protein>
    <submittedName>
        <fullName evidence="2">Ecdysteroid 22-kinase family protein</fullName>
    </submittedName>
</protein>
<organism evidence="2 3">
    <name type="scientific">Parerythrobacter lacustris</name>
    <dbReference type="NCBI Taxonomy" id="2969984"/>
    <lineage>
        <taxon>Bacteria</taxon>
        <taxon>Pseudomonadati</taxon>
        <taxon>Pseudomonadota</taxon>
        <taxon>Alphaproteobacteria</taxon>
        <taxon>Sphingomonadales</taxon>
        <taxon>Erythrobacteraceae</taxon>
        <taxon>Parerythrobacter</taxon>
    </lineage>
</organism>
<dbReference type="SUPFAM" id="SSF56112">
    <property type="entry name" value="Protein kinase-like (PK-like)"/>
    <property type="match status" value="1"/>
</dbReference>
<dbReference type="SMART" id="SM00587">
    <property type="entry name" value="CHK"/>
    <property type="match status" value="1"/>
</dbReference>
<dbReference type="InterPro" id="IPR015897">
    <property type="entry name" value="CHK_kinase-like"/>
</dbReference>
<dbReference type="Proteomes" id="UP001206067">
    <property type="component" value="Unassembled WGS sequence"/>
</dbReference>
<dbReference type="InterPro" id="IPR004119">
    <property type="entry name" value="EcKL"/>
</dbReference>
<evidence type="ECO:0000313" key="2">
    <source>
        <dbReference type="EMBL" id="MCR2833931.1"/>
    </source>
</evidence>
<dbReference type="InterPro" id="IPR052961">
    <property type="entry name" value="Oxido-Kinase-like_Enzymes"/>
</dbReference>
<reference evidence="2 3" key="1">
    <citation type="submission" date="2022-08" db="EMBL/GenBank/DDBJ databases">
        <title>Polyphasic taxonomy analysis of Qipengyuania sp.RS5-5.</title>
        <authorList>
            <person name="Xamxidin M."/>
            <person name="Wu M."/>
        </authorList>
    </citation>
    <scope>NUCLEOTIDE SEQUENCE [LARGE SCALE GENOMIC DNA]</scope>
    <source>
        <strain evidence="2 3">RS5-5</strain>
    </source>
</reference>
<evidence type="ECO:0000259" key="1">
    <source>
        <dbReference type="SMART" id="SM00587"/>
    </source>
</evidence>
<feature type="domain" description="CHK kinase-like" evidence="1">
    <location>
        <begin position="113"/>
        <end position="291"/>
    </location>
</feature>
<name>A0ABT1XQK3_9SPHN</name>
<accession>A0ABT1XQK3</accession>
<dbReference type="InterPro" id="IPR011009">
    <property type="entry name" value="Kinase-like_dom_sf"/>
</dbReference>
<sequence>MGDGFPSHPDGVTKKWLGDVLGVAVESIRWEPIGTGQVGDSVRFHVDYADALGAPTLAGKFPAANDTSRSTAAIFGLYAKEVTFYRDIAPLLDARVPQVLYSGLAEDGGEFILLFEDLGPCRGGNQIAGCDLADAEAAIRQAAGIHAPSWHNRAILDTEWLATKPEVSAQIRALYPQAQAVWRERYADTLEPEFMQLCEAVAEHSATVFTRDPPAPISLVHGDFRLDNMLFDIKGGAEPIAVLDWQTVTIGNPMTDVGYFLGCGIGDELRRAHEDRLIDLWLSEMAARGVKLSRGEIWDDYRLGALHGVTTAVFSAAFVERNGRGDANFLSMARGACALALAHDSLGALKGES</sequence>